<reference evidence="2 3" key="1">
    <citation type="submission" date="2024-03" db="EMBL/GenBank/DDBJ databases">
        <title>Aureococcus anophagefferens CCMP1851 and Kratosvirus quantuckense: Draft genome of a second virus-susceptible host strain in the model system.</title>
        <authorList>
            <person name="Chase E."/>
            <person name="Truchon A.R."/>
            <person name="Schepens W."/>
            <person name="Wilhelm S.W."/>
        </authorList>
    </citation>
    <scope>NUCLEOTIDE SEQUENCE [LARGE SCALE GENOMIC DNA]</scope>
    <source>
        <strain evidence="2 3">CCMP1851</strain>
    </source>
</reference>
<sequence>MHHVDWTATFLRGLAGTLLDCSDCDSRDHWSAISSNSGDKYAIRDEVAFSVTAEAATLRMKNYKYMYQRSNSTWFKSALSESASTRSAAPHPCARAAALRTAARGIAHRARHRARRRSRHRVATMRAYVPSHNLSRSYRGGARERAPLVARACAETPQRHGVPSAASVARLAAAARDGR</sequence>
<keyword evidence="1" id="KW-0732">Signal</keyword>
<protein>
    <submittedName>
        <fullName evidence="2">Uncharacterized protein</fullName>
    </submittedName>
</protein>
<comment type="caution">
    <text evidence="2">The sequence shown here is derived from an EMBL/GenBank/DDBJ whole genome shotgun (WGS) entry which is preliminary data.</text>
</comment>
<evidence type="ECO:0000313" key="3">
    <source>
        <dbReference type="Proteomes" id="UP001363151"/>
    </source>
</evidence>
<gene>
    <name evidence="2" type="ORF">SO694_00193042</name>
</gene>
<evidence type="ECO:0000256" key="1">
    <source>
        <dbReference type="SAM" id="SignalP"/>
    </source>
</evidence>
<organism evidence="2 3">
    <name type="scientific">Aureococcus anophagefferens</name>
    <name type="common">Harmful bloom alga</name>
    <dbReference type="NCBI Taxonomy" id="44056"/>
    <lineage>
        <taxon>Eukaryota</taxon>
        <taxon>Sar</taxon>
        <taxon>Stramenopiles</taxon>
        <taxon>Ochrophyta</taxon>
        <taxon>Pelagophyceae</taxon>
        <taxon>Pelagomonadales</taxon>
        <taxon>Pelagomonadaceae</taxon>
        <taxon>Aureococcus</taxon>
    </lineage>
</organism>
<dbReference type="EMBL" id="JBBJCI010000318">
    <property type="protein sequence ID" value="KAK7234614.1"/>
    <property type="molecule type" value="Genomic_DNA"/>
</dbReference>
<keyword evidence="3" id="KW-1185">Reference proteome</keyword>
<accession>A0ABR1FNY3</accession>
<name>A0ABR1FNY3_AURAN</name>
<dbReference type="Proteomes" id="UP001363151">
    <property type="component" value="Unassembled WGS sequence"/>
</dbReference>
<feature type="signal peptide" evidence="1">
    <location>
        <begin position="1"/>
        <end position="16"/>
    </location>
</feature>
<evidence type="ECO:0000313" key="2">
    <source>
        <dbReference type="EMBL" id="KAK7234614.1"/>
    </source>
</evidence>
<proteinExistence type="predicted"/>
<feature type="chain" id="PRO_5045476428" evidence="1">
    <location>
        <begin position="17"/>
        <end position="179"/>
    </location>
</feature>